<dbReference type="PANTHER" id="PTHR10082:SF60">
    <property type="entry name" value="INTEGRIN BETA-PS"/>
    <property type="match status" value="1"/>
</dbReference>
<keyword evidence="5" id="KW-0245">EGF-like domain</keyword>
<protein>
    <recommendedName>
        <fullName evidence="25">Integrin beta</fullName>
    </recommendedName>
</protein>
<evidence type="ECO:0000256" key="10">
    <source>
        <dbReference type="ARBA" id="ARBA00022737"/>
    </source>
</evidence>
<dbReference type="InterPro" id="IPR057073">
    <property type="entry name" value="EGF_integrin_2"/>
</dbReference>
<keyword evidence="13 25" id="KW-0130">Cell adhesion</keyword>
<evidence type="ECO:0000256" key="16">
    <source>
        <dbReference type="ARBA" id="ARBA00023018"/>
    </source>
</evidence>
<dbReference type="SMART" id="SM00187">
    <property type="entry name" value="INB"/>
    <property type="match status" value="1"/>
</dbReference>
<keyword evidence="19 24" id="KW-1015">Disulfide bond</keyword>
<feature type="disulfide bond" evidence="24">
    <location>
        <begin position="586"/>
        <end position="618"/>
    </location>
</feature>
<feature type="disulfide bond" evidence="24">
    <location>
        <begin position="546"/>
        <end position="561"/>
    </location>
</feature>
<evidence type="ECO:0000256" key="8">
    <source>
        <dbReference type="ARBA" id="ARBA00022723"/>
    </source>
</evidence>
<feature type="disulfide bond" evidence="24">
    <location>
        <begin position="624"/>
        <end position="629"/>
    </location>
</feature>
<keyword evidence="16" id="KW-0770">Synapse</keyword>
<dbReference type="PROSITE" id="PS52047">
    <property type="entry name" value="I_EGF_2"/>
    <property type="match status" value="1"/>
</dbReference>
<feature type="non-terminal residue" evidence="30">
    <location>
        <position position="1"/>
    </location>
</feature>
<keyword evidence="11" id="KW-0106">Calcium</keyword>
<feature type="disulfide bond" evidence="24">
    <location>
        <begin position="216"/>
        <end position="219"/>
    </location>
</feature>
<dbReference type="Pfam" id="PF08725">
    <property type="entry name" value="Integrin_b_cyt"/>
    <property type="match status" value="1"/>
</dbReference>
<evidence type="ECO:0000256" key="24">
    <source>
        <dbReference type="PIRSR" id="PIRSR002512-1"/>
    </source>
</evidence>
<feature type="domain" description="Integrin beta subunit tail" evidence="29">
    <location>
        <begin position="654"/>
        <end position="738"/>
    </location>
</feature>
<feature type="disulfide bond" evidence="24">
    <location>
        <begin position="468"/>
        <end position="472"/>
    </location>
</feature>
<evidence type="ECO:0000259" key="27">
    <source>
        <dbReference type="SMART" id="SM00187"/>
    </source>
</evidence>
<keyword evidence="14" id="KW-0965">Cell junction</keyword>
<dbReference type="GO" id="GO:0016477">
    <property type="term" value="P:cell migration"/>
    <property type="evidence" value="ECO:0007669"/>
    <property type="project" value="TreeGrafter"/>
</dbReference>
<dbReference type="FunFam" id="2.10.25.10:FF:000075">
    <property type="entry name" value="Integrin beta"/>
    <property type="match status" value="1"/>
</dbReference>
<evidence type="ECO:0000256" key="4">
    <source>
        <dbReference type="ARBA" id="ARBA00022475"/>
    </source>
</evidence>
<dbReference type="EMBL" id="NCKU01002017">
    <property type="protein sequence ID" value="RWS10657.1"/>
    <property type="molecule type" value="Genomic_DNA"/>
</dbReference>
<dbReference type="Pfam" id="PF23105">
    <property type="entry name" value="EGF_integrin"/>
    <property type="match status" value="2"/>
</dbReference>
<dbReference type="GO" id="GO:0005925">
    <property type="term" value="C:focal adhesion"/>
    <property type="evidence" value="ECO:0007669"/>
    <property type="project" value="TreeGrafter"/>
</dbReference>
<dbReference type="GO" id="GO:0009986">
    <property type="term" value="C:cell surface"/>
    <property type="evidence" value="ECO:0007669"/>
    <property type="project" value="TreeGrafter"/>
</dbReference>
<feature type="disulfide bond" evidence="24">
    <location>
        <begin position="591"/>
        <end position="600"/>
    </location>
</feature>
<evidence type="ECO:0000313" key="31">
    <source>
        <dbReference type="Proteomes" id="UP000285301"/>
    </source>
</evidence>
<gene>
    <name evidence="30" type="ORF">B4U79_12792</name>
</gene>
<dbReference type="SUPFAM" id="SSF57196">
    <property type="entry name" value="EGF/Laminin"/>
    <property type="match status" value="1"/>
</dbReference>
<dbReference type="SUPFAM" id="SSF53300">
    <property type="entry name" value="vWA-like"/>
    <property type="match status" value="1"/>
</dbReference>
<dbReference type="Pfam" id="PF00362">
    <property type="entry name" value="Integrin_beta"/>
    <property type="match status" value="1"/>
</dbReference>
<feature type="disulfide bond" evidence="24">
    <location>
        <begin position="539"/>
        <end position="544"/>
    </location>
</feature>
<feature type="disulfide bond" evidence="24">
    <location>
        <begin position="69"/>
        <end position="79"/>
    </location>
</feature>
<feature type="disulfide bond" evidence="24">
    <location>
        <begin position="59"/>
        <end position="90"/>
    </location>
</feature>
<dbReference type="InterPro" id="IPR002369">
    <property type="entry name" value="Integrin_bsu_VWA"/>
</dbReference>
<dbReference type="InterPro" id="IPR036349">
    <property type="entry name" value="Integrin_bsu_tail_dom_sf"/>
</dbReference>
<feature type="disulfide bond" evidence="24">
    <location>
        <begin position="626"/>
        <end position="676"/>
    </location>
</feature>
<keyword evidence="31" id="KW-1185">Reference proteome</keyword>
<dbReference type="Gene3D" id="3.40.50.410">
    <property type="entry name" value="von Willebrand factor, type A domain"/>
    <property type="match status" value="1"/>
</dbReference>
<feature type="disulfide bond" evidence="24">
    <location>
        <begin position="654"/>
        <end position="663"/>
    </location>
</feature>
<feature type="disulfide bond" evidence="24">
    <location>
        <begin position="563"/>
        <end position="568"/>
    </location>
</feature>
<feature type="disulfide bond" evidence="24">
    <location>
        <begin position="485"/>
        <end position="497"/>
    </location>
</feature>
<evidence type="ECO:0000256" key="13">
    <source>
        <dbReference type="ARBA" id="ARBA00022889"/>
    </source>
</evidence>
<evidence type="ECO:0000256" key="5">
    <source>
        <dbReference type="ARBA" id="ARBA00022536"/>
    </source>
</evidence>
<evidence type="ECO:0000259" key="29">
    <source>
        <dbReference type="SMART" id="SM01242"/>
    </source>
</evidence>
<feature type="disulfide bond" evidence="24">
    <location>
        <begin position="267"/>
        <end position="308"/>
    </location>
</feature>
<feature type="disulfide bond" evidence="24">
    <location>
        <begin position="660"/>
        <end position="733"/>
    </location>
</feature>
<evidence type="ECO:0000256" key="2">
    <source>
        <dbReference type="ARBA" id="ARBA00004282"/>
    </source>
</evidence>
<keyword evidence="6" id="KW-0597">Phosphoprotein</keyword>
<evidence type="ECO:0000256" key="17">
    <source>
        <dbReference type="ARBA" id="ARBA00023037"/>
    </source>
</evidence>
<feature type="disulfide bond" evidence="24">
    <location>
        <begin position="631"/>
        <end position="644"/>
    </location>
</feature>
<dbReference type="GO" id="GO:0045211">
    <property type="term" value="C:postsynaptic membrane"/>
    <property type="evidence" value="ECO:0007669"/>
    <property type="project" value="UniProtKB-SubCell"/>
</dbReference>
<evidence type="ECO:0000256" key="3">
    <source>
        <dbReference type="ARBA" id="ARBA00007449"/>
    </source>
</evidence>
<keyword evidence="17 25" id="KW-0401">Integrin</keyword>
<dbReference type="InterPro" id="IPR014836">
    <property type="entry name" value="Integrin_bsu_cyt_dom"/>
</dbReference>
<feature type="disulfide bond" evidence="24">
    <location>
        <begin position="510"/>
        <end position="524"/>
    </location>
</feature>
<evidence type="ECO:0000256" key="11">
    <source>
        <dbReference type="ARBA" id="ARBA00022837"/>
    </source>
</evidence>
<dbReference type="AlphaFoldDB" id="A0A3S3NWU3"/>
<dbReference type="Pfam" id="PF07965">
    <property type="entry name" value="Integrin_B_tail"/>
    <property type="match status" value="1"/>
</dbReference>
<evidence type="ECO:0000256" key="19">
    <source>
        <dbReference type="ARBA" id="ARBA00023157"/>
    </source>
</evidence>
<evidence type="ECO:0000256" key="9">
    <source>
        <dbReference type="ARBA" id="ARBA00022729"/>
    </source>
</evidence>
<dbReference type="SUPFAM" id="SSF69179">
    <property type="entry name" value="Integrin domains"/>
    <property type="match status" value="1"/>
</dbReference>
<accession>A0A3S3NWU3</accession>
<feature type="domain" description="Integrin beta subunit cytoplasmic" evidence="28">
    <location>
        <begin position="762"/>
        <end position="808"/>
    </location>
</feature>
<evidence type="ECO:0000256" key="22">
    <source>
        <dbReference type="ARBA" id="ARBA00023273"/>
    </source>
</evidence>
<feature type="transmembrane region" description="Helical" evidence="26">
    <location>
        <begin position="739"/>
        <end position="761"/>
    </location>
</feature>
<dbReference type="PROSITE" id="PS00243">
    <property type="entry name" value="I_EGF_1"/>
    <property type="match status" value="1"/>
</dbReference>
<evidence type="ECO:0000256" key="20">
    <source>
        <dbReference type="ARBA" id="ARBA00023180"/>
    </source>
</evidence>
<feature type="disulfide bond" evidence="24">
    <location>
        <begin position="407"/>
        <end position="418"/>
    </location>
</feature>
<dbReference type="PANTHER" id="PTHR10082">
    <property type="entry name" value="INTEGRIN BETA SUBUNIT"/>
    <property type="match status" value="1"/>
</dbReference>
<dbReference type="GO" id="GO:0046872">
    <property type="term" value="F:metal ion binding"/>
    <property type="evidence" value="ECO:0007669"/>
    <property type="project" value="UniProtKB-KW"/>
</dbReference>
<evidence type="ECO:0000256" key="6">
    <source>
        <dbReference type="ARBA" id="ARBA00022553"/>
    </source>
</evidence>
<feature type="disulfide bond" evidence="24">
    <location>
        <begin position="56"/>
        <end position="66"/>
    </location>
</feature>
<feature type="disulfide bond" evidence="24">
    <location>
        <begin position="602"/>
        <end position="609"/>
    </location>
</feature>
<dbReference type="SMART" id="SM01242">
    <property type="entry name" value="Integrin_B_tail"/>
    <property type="match status" value="1"/>
</dbReference>
<feature type="disulfide bond" evidence="24">
    <location>
        <begin position="494"/>
        <end position="533"/>
    </location>
</feature>
<dbReference type="PRINTS" id="PR01186">
    <property type="entry name" value="INTEGRINB"/>
</dbReference>
<name>A0A3S3NWU3_9ACAR</name>
<keyword evidence="9" id="KW-0732">Signal</keyword>
<dbReference type="GO" id="GO:0005178">
    <property type="term" value="F:integrin binding"/>
    <property type="evidence" value="ECO:0007669"/>
    <property type="project" value="TreeGrafter"/>
</dbReference>
<dbReference type="SUPFAM" id="SSF103575">
    <property type="entry name" value="Plexin repeat"/>
    <property type="match status" value="1"/>
</dbReference>
<dbReference type="InterPro" id="IPR057243">
    <property type="entry name" value="Integrin_I-EGF_CS"/>
</dbReference>
<dbReference type="InterPro" id="IPR036465">
    <property type="entry name" value="vWFA_dom_sf"/>
</dbReference>
<dbReference type="SMART" id="SM01241">
    <property type="entry name" value="Integrin_b_cyt"/>
    <property type="match status" value="1"/>
</dbReference>
<evidence type="ECO:0000256" key="12">
    <source>
        <dbReference type="ARBA" id="ARBA00022842"/>
    </source>
</evidence>
<dbReference type="GO" id="GO:0030335">
    <property type="term" value="P:positive regulation of cell migration"/>
    <property type="evidence" value="ECO:0007669"/>
    <property type="project" value="UniProtKB-ARBA"/>
</dbReference>
<keyword evidence="20" id="KW-0325">Glycoprotein</keyword>
<proteinExistence type="inferred from homology"/>
<sequence>LSYVSVKLFSVIVRYLQLTLFPLNDSCQLFAFFLSCQVQTIKEEDDFNPCFEKETCRDCITASAHCAWCMQDDFTGRRCDTIRNLASEKCHESQIYHPKPHFRIEVEKELSNRSTRESDAIQLKPQRVHLKLRPHSPYKFKVYFRQAVDYPVDLYYLMDLSKSMEDDKEKLALLGDLLAAEMQRITSNFSLGFGSFVDKVVMPYVSIVPERLEHPCPDCVAPYGFKNHMSLSRNTSMFKIKVKQTNISGNLDAPEGGFDAIMQSIVCSDVIRWRKSSRKLLVFSTDSGFHYAGDGKLGGIVKPNDGRCHMRHDMYTESSSLDYPSISQINQKVKDYDVNLIFAVTASQFDIYHSLTSLIRGSSAGLLKNDSSNVVELIKSEYAKITSNVELVDNASNDIKVTYYSSCVNKKPKQTSNCTDLRVGTTVEYDVEIEVLRCPDKMSNWNQSFVIKPVALSDQLIVDLEIICECDCEKEWMEERNSPKCSNGNGTYECGICNCNKNRYGKDCECDTTKSDAATDELACYRGNDTKPCSGRGSCRCGVCECNARNYPNERIYGKHCECDNFSCDRHEGKLCSGPSHGKCECRKCQCNPDWTGSACECKRSVDDCIEPKTGKICSGRGQCVCGKCKCAESDVGLYTGRFCELCPACRTQCDNFKECVQCQVWKTGPLDKEACDNCTFTAMETDKLEVDDGETHCFFIDEDDCKAQFKYRMTDEENGAFVFVTAQRTKDCPTPVDVFKIVIGVIIGIVLVGLALLFIWKILTTIHDRREFAKFEKERQMAKWDTGENPIYKQATTTFKNPTYGGKH</sequence>
<keyword evidence="12" id="KW-0460">Magnesium</keyword>
<keyword evidence="15 26" id="KW-1133">Transmembrane helix</keyword>
<dbReference type="GO" id="GO:0007160">
    <property type="term" value="P:cell-matrix adhesion"/>
    <property type="evidence" value="ECO:0007669"/>
    <property type="project" value="TreeGrafter"/>
</dbReference>
<evidence type="ECO:0000256" key="26">
    <source>
        <dbReference type="SAM" id="Phobius"/>
    </source>
</evidence>
<feature type="disulfide bond" evidence="24">
    <location>
        <begin position="499"/>
        <end position="508"/>
    </location>
</feature>
<dbReference type="FunFam" id="2.10.25.10:FF:000036">
    <property type="entry name" value="Integrin beta"/>
    <property type="match status" value="1"/>
</dbReference>
<feature type="domain" description="Integrin beta subunit VWA" evidence="27">
    <location>
        <begin position="55"/>
        <end position="470"/>
    </location>
</feature>
<keyword evidence="10" id="KW-0677">Repeat</keyword>
<evidence type="ECO:0000256" key="25">
    <source>
        <dbReference type="RuleBase" id="RU000633"/>
    </source>
</evidence>
<feature type="disulfide bond" evidence="24">
    <location>
        <begin position="584"/>
        <end position="589"/>
    </location>
</feature>
<keyword evidence="22" id="KW-0966">Cell projection</keyword>
<evidence type="ECO:0000256" key="15">
    <source>
        <dbReference type="ARBA" id="ARBA00022989"/>
    </source>
</evidence>
<dbReference type="Pfam" id="PF18372">
    <property type="entry name" value="I-EGF_1"/>
    <property type="match status" value="1"/>
</dbReference>
<evidence type="ECO:0000256" key="18">
    <source>
        <dbReference type="ARBA" id="ARBA00023136"/>
    </source>
</evidence>
<comment type="subcellular location">
    <subcellularLocation>
        <location evidence="2">Cell junction</location>
    </subcellularLocation>
    <subcellularLocation>
        <location evidence="25">Cell membrane</location>
        <topology evidence="25">Single-pass type I membrane protein</topology>
    </subcellularLocation>
    <subcellularLocation>
        <location evidence="1">Cell projection</location>
        <location evidence="1">Lamellipodium membrane</location>
    </subcellularLocation>
    <subcellularLocation>
        <location evidence="23">Postsynaptic cell membrane</location>
        <topology evidence="23">Single-pass type I membrane protein</topology>
    </subcellularLocation>
</comment>
<evidence type="ECO:0000256" key="21">
    <source>
        <dbReference type="ARBA" id="ARBA00023257"/>
    </source>
</evidence>
<dbReference type="FunFam" id="1.20.5.100:FF:000002">
    <property type="entry name" value="Integrin beta"/>
    <property type="match status" value="1"/>
</dbReference>
<dbReference type="GO" id="GO:0031258">
    <property type="term" value="C:lamellipodium membrane"/>
    <property type="evidence" value="ECO:0007669"/>
    <property type="project" value="UniProtKB-SubCell"/>
</dbReference>
<keyword evidence="7 25" id="KW-0812">Transmembrane</keyword>
<evidence type="ECO:0000256" key="23">
    <source>
        <dbReference type="ARBA" id="ARBA00035006"/>
    </source>
</evidence>
<comment type="caution">
    <text evidence="30">The sequence shown here is derived from an EMBL/GenBank/DDBJ whole genome shotgun (WGS) entry which is preliminary data.</text>
</comment>
<evidence type="ECO:0000313" key="30">
    <source>
        <dbReference type="EMBL" id="RWS10657.1"/>
    </source>
</evidence>
<dbReference type="Gene3D" id="2.60.40.1510">
    <property type="entry name" value="ntegrin, alpha v. Chain A, domain 3"/>
    <property type="match status" value="1"/>
</dbReference>
<evidence type="ECO:0000256" key="1">
    <source>
        <dbReference type="ARBA" id="ARBA00004121"/>
    </source>
</evidence>
<dbReference type="OrthoDB" id="410592at2759"/>
<reference evidence="30 31" key="1">
    <citation type="journal article" date="2018" name="Gigascience">
        <title>Genomes of trombidid mites reveal novel predicted allergens and laterally-transferred genes associated with secondary metabolism.</title>
        <authorList>
            <person name="Dong X."/>
            <person name="Chaisiri K."/>
            <person name="Xia D."/>
            <person name="Armstrong S.D."/>
            <person name="Fang Y."/>
            <person name="Donnelly M.J."/>
            <person name="Kadowaki T."/>
            <person name="McGarry J.W."/>
            <person name="Darby A.C."/>
            <person name="Makepeace B.L."/>
        </authorList>
    </citation>
    <scope>NUCLEOTIDE SEQUENCE [LARGE SCALE GENOMIC DNA]</scope>
    <source>
        <strain evidence="30">UoL-WK</strain>
    </source>
</reference>
<evidence type="ECO:0000256" key="7">
    <source>
        <dbReference type="ARBA" id="ARBA00022692"/>
    </source>
</evidence>
<dbReference type="InterPro" id="IPR040622">
    <property type="entry name" value="EGF_integrin_1"/>
</dbReference>
<dbReference type="InterPro" id="IPR012896">
    <property type="entry name" value="Integrin_bsu_tail"/>
</dbReference>
<dbReference type="Gene3D" id="2.10.25.10">
    <property type="entry name" value="Laminin"/>
    <property type="match status" value="4"/>
</dbReference>
<comment type="similarity">
    <text evidence="3 25">Belongs to the integrin beta chain family.</text>
</comment>
<dbReference type="PIRSF" id="PIRSF002512">
    <property type="entry name" value="Integrin_B"/>
    <property type="match status" value="1"/>
</dbReference>
<keyword evidence="8" id="KW-0479">Metal-binding</keyword>
<dbReference type="GO" id="GO:0008305">
    <property type="term" value="C:integrin complex"/>
    <property type="evidence" value="ECO:0007669"/>
    <property type="project" value="TreeGrafter"/>
</dbReference>
<evidence type="ECO:0000256" key="14">
    <source>
        <dbReference type="ARBA" id="ARBA00022949"/>
    </source>
</evidence>
<dbReference type="InterPro" id="IPR032695">
    <property type="entry name" value="Integrin_dom_sf"/>
</dbReference>
<organism evidence="30 31">
    <name type="scientific">Dinothrombium tinctorium</name>
    <dbReference type="NCBI Taxonomy" id="1965070"/>
    <lineage>
        <taxon>Eukaryota</taxon>
        <taxon>Metazoa</taxon>
        <taxon>Ecdysozoa</taxon>
        <taxon>Arthropoda</taxon>
        <taxon>Chelicerata</taxon>
        <taxon>Arachnida</taxon>
        <taxon>Acari</taxon>
        <taxon>Acariformes</taxon>
        <taxon>Trombidiformes</taxon>
        <taxon>Prostigmata</taxon>
        <taxon>Anystina</taxon>
        <taxon>Parasitengona</taxon>
        <taxon>Trombidioidea</taxon>
        <taxon>Trombidiidae</taxon>
        <taxon>Dinothrombium</taxon>
    </lineage>
</organism>
<keyword evidence="4" id="KW-1003">Cell membrane</keyword>
<dbReference type="Proteomes" id="UP000285301">
    <property type="component" value="Unassembled WGS sequence"/>
</dbReference>
<dbReference type="Gene3D" id="4.10.1240.30">
    <property type="match status" value="1"/>
</dbReference>
<dbReference type="FunFam" id="3.40.50.410:FF:000002">
    <property type="entry name" value="Integrin beta"/>
    <property type="match status" value="1"/>
</dbReference>
<dbReference type="GO" id="GO:0008284">
    <property type="term" value="P:positive regulation of cell population proliferation"/>
    <property type="evidence" value="ECO:0007669"/>
    <property type="project" value="UniProtKB-ARBA"/>
</dbReference>
<keyword evidence="18 26" id="KW-0472">Membrane</keyword>
<dbReference type="InterPro" id="IPR015812">
    <property type="entry name" value="Integrin_bsu"/>
</dbReference>
<dbReference type="GO" id="GO:0033627">
    <property type="term" value="P:cell adhesion mediated by integrin"/>
    <property type="evidence" value="ECO:0007669"/>
    <property type="project" value="TreeGrafter"/>
</dbReference>
<dbReference type="Gene3D" id="1.20.5.100">
    <property type="entry name" value="Cytochrome c1, transmembrane anchor, C-terminal"/>
    <property type="match status" value="1"/>
</dbReference>
<dbReference type="GO" id="GO:0007229">
    <property type="term" value="P:integrin-mediated signaling pathway"/>
    <property type="evidence" value="ECO:0007669"/>
    <property type="project" value="UniProtKB-KW"/>
</dbReference>
<feature type="disulfide bond" evidence="24">
    <location>
        <begin position="541"/>
        <end position="576"/>
    </location>
</feature>
<dbReference type="GO" id="GO:0007157">
    <property type="term" value="P:heterophilic cell-cell adhesion via plasma membrane cell adhesion molecules"/>
    <property type="evidence" value="ECO:0007669"/>
    <property type="project" value="UniProtKB-ARBA"/>
</dbReference>
<evidence type="ECO:0000259" key="28">
    <source>
        <dbReference type="SMART" id="SM01241"/>
    </source>
</evidence>
<dbReference type="STRING" id="1965070.A0A3S3NWU3"/>
<dbReference type="SUPFAM" id="SSF69687">
    <property type="entry name" value="Integrin beta tail domain"/>
    <property type="match status" value="1"/>
</dbReference>
<keyword evidence="21" id="KW-0628">Postsynaptic cell membrane</keyword>